<dbReference type="PROSITE" id="PS00629">
    <property type="entry name" value="IMP_1"/>
    <property type="match status" value="1"/>
</dbReference>
<dbReference type="Gene3D" id="3.30.540.10">
    <property type="entry name" value="Fructose-1,6-Bisphosphatase, subunit A, domain 1"/>
    <property type="match status" value="1"/>
</dbReference>
<accession>X1EK29</accession>
<dbReference type="GO" id="GO:0046872">
    <property type="term" value="F:metal ion binding"/>
    <property type="evidence" value="ECO:0007669"/>
    <property type="project" value="UniProtKB-KW"/>
</dbReference>
<organism evidence="5">
    <name type="scientific">marine sediment metagenome</name>
    <dbReference type="NCBI Taxonomy" id="412755"/>
    <lineage>
        <taxon>unclassified sequences</taxon>
        <taxon>metagenomes</taxon>
        <taxon>ecological metagenomes</taxon>
    </lineage>
</organism>
<dbReference type="PANTHER" id="PTHR20854:SF4">
    <property type="entry name" value="INOSITOL-1-MONOPHOSPHATASE-RELATED"/>
    <property type="match status" value="1"/>
</dbReference>
<dbReference type="GO" id="GO:0007165">
    <property type="term" value="P:signal transduction"/>
    <property type="evidence" value="ECO:0007669"/>
    <property type="project" value="TreeGrafter"/>
</dbReference>
<dbReference type="PANTHER" id="PTHR20854">
    <property type="entry name" value="INOSITOL MONOPHOSPHATASE"/>
    <property type="match status" value="1"/>
</dbReference>
<comment type="caution">
    <text evidence="5">The sequence shown here is derived from an EMBL/GenBank/DDBJ whole genome shotgun (WGS) entry which is preliminary data.</text>
</comment>
<keyword evidence="3" id="KW-0378">Hydrolase</keyword>
<dbReference type="SUPFAM" id="SSF56655">
    <property type="entry name" value="Carbohydrate phosphatase"/>
    <property type="match status" value="1"/>
</dbReference>
<name>X1EK29_9ZZZZ</name>
<dbReference type="PRINTS" id="PR00377">
    <property type="entry name" value="IMPHPHTASES"/>
</dbReference>
<dbReference type="InterPro" id="IPR000760">
    <property type="entry name" value="Inositol_monophosphatase-like"/>
</dbReference>
<feature type="non-terminal residue" evidence="5">
    <location>
        <position position="143"/>
    </location>
</feature>
<sequence length="143" mass="15767">MHDFMPMTEEGQRALEVAERAALQAGELVMKGWRAVGEISRKGRFDLLTEYDLASEELIRKQLSEEFPTHRIIGEEKAESGEGELVWYVDPIDGTTNFAHGHFFFAVSIALYRGSQGLAGVVHAPALGVTWKAAKGMGAFRNG</sequence>
<dbReference type="EMBL" id="BARU01013165">
    <property type="protein sequence ID" value="GAH33691.1"/>
    <property type="molecule type" value="Genomic_DNA"/>
</dbReference>
<evidence type="ECO:0000256" key="3">
    <source>
        <dbReference type="ARBA" id="ARBA00022801"/>
    </source>
</evidence>
<keyword evidence="2" id="KW-0479">Metal-binding</keyword>
<keyword evidence="4" id="KW-0460">Magnesium</keyword>
<dbReference type="FunFam" id="3.30.540.10:FF:000003">
    <property type="entry name" value="Inositol-1-monophosphatase"/>
    <property type="match status" value="1"/>
</dbReference>
<comment type="cofactor">
    <cofactor evidence="1">
        <name>Mg(2+)</name>
        <dbReference type="ChEBI" id="CHEBI:18420"/>
    </cofactor>
</comment>
<gene>
    <name evidence="5" type="ORF">S03H2_23929</name>
</gene>
<evidence type="ECO:0000256" key="1">
    <source>
        <dbReference type="ARBA" id="ARBA00001946"/>
    </source>
</evidence>
<dbReference type="InterPro" id="IPR020583">
    <property type="entry name" value="Inositol_monoP_metal-BS"/>
</dbReference>
<evidence type="ECO:0008006" key="6">
    <source>
        <dbReference type="Google" id="ProtNLM"/>
    </source>
</evidence>
<dbReference type="AlphaFoldDB" id="X1EK29"/>
<proteinExistence type="predicted"/>
<evidence type="ECO:0000256" key="2">
    <source>
        <dbReference type="ARBA" id="ARBA00022723"/>
    </source>
</evidence>
<dbReference type="Pfam" id="PF00459">
    <property type="entry name" value="Inositol_P"/>
    <property type="match status" value="1"/>
</dbReference>
<evidence type="ECO:0000313" key="5">
    <source>
        <dbReference type="EMBL" id="GAH33691.1"/>
    </source>
</evidence>
<reference evidence="5" key="1">
    <citation type="journal article" date="2014" name="Front. Microbiol.">
        <title>High frequency of phylogenetically diverse reductive dehalogenase-homologous genes in deep subseafloor sedimentary metagenomes.</title>
        <authorList>
            <person name="Kawai M."/>
            <person name="Futagami T."/>
            <person name="Toyoda A."/>
            <person name="Takaki Y."/>
            <person name="Nishi S."/>
            <person name="Hori S."/>
            <person name="Arai W."/>
            <person name="Tsubouchi T."/>
            <person name="Morono Y."/>
            <person name="Uchiyama I."/>
            <person name="Ito T."/>
            <person name="Fujiyama A."/>
            <person name="Inagaki F."/>
            <person name="Takami H."/>
        </authorList>
    </citation>
    <scope>NUCLEOTIDE SEQUENCE</scope>
    <source>
        <strain evidence="5">Expedition CK06-06</strain>
    </source>
</reference>
<evidence type="ECO:0000256" key="4">
    <source>
        <dbReference type="ARBA" id="ARBA00022842"/>
    </source>
</evidence>
<protein>
    <recommendedName>
        <fullName evidence="6">Inositol monophosphatase</fullName>
    </recommendedName>
</protein>
<dbReference type="GO" id="GO:0008934">
    <property type="term" value="F:inositol monophosphate 1-phosphatase activity"/>
    <property type="evidence" value="ECO:0007669"/>
    <property type="project" value="TreeGrafter"/>
</dbReference>
<dbReference type="GO" id="GO:0006020">
    <property type="term" value="P:inositol metabolic process"/>
    <property type="evidence" value="ECO:0007669"/>
    <property type="project" value="TreeGrafter"/>
</dbReference>